<organism evidence="2 3">
    <name type="scientific">Micromonospora sonneratiae</name>
    <dbReference type="NCBI Taxonomy" id="1184706"/>
    <lineage>
        <taxon>Bacteria</taxon>
        <taxon>Bacillati</taxon>
        <taxon>Actinomycetota</taxon>
        <taxon>Actinomycetes</taxon>
        <taxon>Micromonosporales</taxon>
        <taxon>Micromonosporaceae</taxon>
        <taxon>Micromonospora</taxon>
    </lineage>
</organism>
<dbReference type="PANTHER" id="PTHR43792:SF1">
    <property type="entry name" value="N-ACETYLTRANSFERASE DOMAIN-CONTAINING PROTEIN"/>
    <property type="match status" value="1"/>
</dbReference>
<accession>A0ABW3YH43</accession>
<dbReference type="Gene3D" id="3.40.630.30">
    <property type="match status" value="1"/>
</dbReference>
<dbReference type="PROSITE" id="PS51186">
    <property type="entry name" value="GNAT"/>
    <property type="match status" value="1"/>
</dbReference>
<evidence type="ECO:0000259" key="1">
    <source>
        <dbReference type="PROSITE" id="PS51186"/>
    </source>
</evidence>
<keyword evidence="2" id="KW-0012">Acyltransferase</keyword>
<reference evidence="3" key="1">
    <citation type="journal article" date="2019" name="Int. J. Syst. Evol. Microbiol.">
        <title>The Global Catalogue of Microorganisms (GCM) 10K type strain sequencing project: providing services to taxonomists for standard genome sequencing and annotation.</title>
        <authorList>
            <consortium name="The Broad Institute Genomics Platform"/>
            <consortium name="The Broad Institute Genome Sequencing Center for Infectious Disease"/>
            <person name="Wu L."/>
            <person name="Ma J."/>
        </authorList>
    </citation>
    <scope>NUCLEOTIDE SEQUENCE [LARGE SCALE GENOMIC DNA]</scope>
    <source>
        <strain evidence="3">JCM 31037</strain>
    </source>
</reference>
<feature type="domain" description="N-acetyltransferase" evidence="1">
    <location>
        <begin position="9"/>
        <end position="179"/>
    </location>
</feature>
<dbReference type="InterPro" id="IPR051531">
    <property type="entry name" value="N-acetyltransferase"/>
</dbReference>
<keyword evidence="2" id="KW-0808">Transferase</keyword>
<dbReference type="GO" id="GO:0016746">
    <property type="term" value="F:acyltransferase activity"/>
    <property type="evidence" value="ECO:0007669"/>
    <property type="project" value="UniProtKB-KW"/>
</dbReference>
<proteinExistence type="predicted"/>
<keyword evidence="3" id="KW-1185">Reference proteome</keyword>
<dbReference type="SUPFAM" id="SSF55729">
    <property type="entry name" value="Acyl-CoA N-acyltransferases (Nat)"/>
    <property type="match status" value="1"/>
</dbReference>
<comment type="caution">
    <text evidence="2">The sequence shown here is derived from an EMBL/GenBank/DDBJ whole genome shotgun (WGS) entry which is preliminary data.</text>
</comment>
<dbReference type="EC" id="2.3.-.-" evidence="2"/>
<dbReference type="CDD" id="cd04301">
    <property type="entry name" value="NAT_SF"/>
    <property type="match status" value="1"/>
</dbReference>
<dbReference type="InterPro" id="IPR000182">
    <property type="entry name" value="GNAT_dom"/>
</dbReference>
<name>A0ABW3YH43_9ACTN</name>
<gene>
    <name evidence="2" type="ORF">ACFQ4H_22100</name>
</gene>
<dbReference type="Proteomes" id="UP001597260">
    <property type="component" value="Unassembled WGS sequence"/>
</dbReference>
<dbReference type="Pfam" id="PF13302">
    <property type="entry name" value="Acetyltransf_3"/>
    <property type="match status" value="1"/>
</dbReference>
<evidence type="ECO:0000313" key="3">
    <source>
        <dbReference type="Proteomes" id="UP001597260"/>
    </source>
</evidence>
<sequence length="179" mass="20130">MAIYETERLVIRDWTEDPADLDRAYDIYSRPEVARFLGAPHLPLTAPEGAIELVQNWHRRNATFGSGYGIWAIQLRETGQIVGTVLLKPLPGRDERTLTDDIEVGWHLHPDCWGHGYATEAARGAVERGFARGLTEIYAVVSPGNEASMAVARRLGMVPIGRRTDWYGGEELETFLLRR</sequence>
<evidence type="ECO:0000313" key="2">
    <source>
        <dbReference type="EMBL" id="MFD1323784.1"/>
    </source>
</evidence>
<protein>
    <submittedName>
        <fullName evidence="2">GNAT family N-acetyltransferase</fullName>
        <ecNumber evidence="2">2.3.-.-</ecNumber>
    </submittedName>
</protein>
<dbReference type="RefSeq" id="WP_377573330.1">
    <property type="nucleotide sequence ID" value="NZ_JBHTMP010000037.1"/>
</dbReference>
<dbReference type="InterPro" id="IPR016181">
    <property type="entry name" value="Acyl_CoA_acyltransferase"/>
</dbReference>
<dbReference type="EMBL" id="JBHTMP010000037">
    <property type="protein sequence ID" value="MFD1323784.1"/>
    <property type="molecule type" value="Genomic_DNA"/>
</dbReference>
<dbReference type="PANTHER" id="PTHR43792">
    <property type="entry name" value="GNAT FAMILY, PUTATIVE (AFU_ORTHOLOGUE AFUA_3G00765)-RELATED-RELATED"/>
    <property type="match status" value="1"/>
</dbReference>